<protein>
    <submittedName>
        <fullName evidence="7">CDP-glycerol:glycerophosphate glycerophosphotransferase</fullName>
    </submittedName>
</protein>
<comment type="similarity">
    <text evidence="2">Belongs to the CDP-glycerol glycerophosphotransferase family.</text>
</comment>
<dbReference type="RefSeq" id="WP_214786652.1">
    <property type="nucleotide sequence ID" value="NZ_JANIEL010000130.1"/>
</dbReference>
<dbReference type="Gene3D" id="3.40.50.12580">
    <property type="match status" value="1"/>
</dbReference>
<dbReference type="Gene3D" id="3.40.50.11820">
    <property type="match status" value="1"/>
</dbReference>
<dbReference type="Proteomes" id="UP001596439">
    <property type="component" value="Unassembled WGS sequence"/>
</dbReference>
<keyword evidence="8" id="KW-1185">Reference proteome</keyword>
<evidence type="ECO:0000256" key="4">
    <source>
        <dbReference type="ARBA" id="ARBA00022679"/>
    </source>
</evidence>
<dbReference type="EMBL" id="JBHTCE010000001">
    <property type="protein sequence ID" value="MFC7388997.1"/>
    <property type="molecule type" value="Genomic_DNA"/>
</dbReference>
<dbReference type="SUPFAM" id="SSF53756">
    <property type="entry name" value="UDP-Glycosyltransferase/glycogen phosphorylase"/>
    <property type="match status" value="1"/>
</dbReference>
<comment type="subcellular location">
    <subcellularLocation>
        <location evidence="1">Cell membrane</location>
        <topology evidence="1">Peripheral membrane protein</topology>
    </subcellularLocation>
</comment>
<reference evidence="8" key="1">
    <citation type="journal article" date="2019" name="Int. J. Syst. Evol. Microbiol.">
        <title>The Global Catalogue of Microorganisms (GCM) 10K type strain sequencing project: providing services to taxonomists for standard genome sequencing and annotation.</title>
        <authorList>
            <consortium name="The Broad Institute Genomics Platform"/>
            <consortium name="The Broad Institute Genome Sequencing Center for Infectious Disease"/>
            <person name="Wu L."/>
            <person name="Ma J."/>
        </authorList>
    </citation>
    <scope>NUCLEOTIDE SEQUENCE [LARGE SCALE GENOMIC DNA]</scope>
    <source>
        <strain evidence="8">CCUG 55590</strain>
    </source>
</reference>
<dbReference type="Gene3D" id="3.90.550.10">
    <property type="entry name" value="Spore Coat Polysaccharide Biosynthesis Protein SpsA, Chain A"/>
    <property type="match status" value="1"/>
</dbReference>
<evidence type="ECO:0000256" key="6">
    <source>
        <dbReference type="ARBA" id="ARBA00023136"/>
    </source>
</evidence>
<evidence type="ECO:0000256" key="5">
    <source>
        <dbReference type="ARBA" id="ARBA00022944"/>
    </source>
</evidence>
<organism evidence="7 8">
    <name type="scientific">Exiguobacterium aestuarii</name>
    <dbReference type="NCBI Taxonomy" id="273527"/>
    <lineage>
        <taxon>Bacteria</taxon>
        <taxon>Bacillati</taxon>
        <taxon>Bacillota</taxon>
        <taxon>Bacilli</taxon>
        <taxon>Bacillales</taxon>
        <taxon>Bacillales Family XII. Incertae Sedis</taxon>
        <taxon>Exiguobacterium</taxon>
    </lineage>
</organism>
<evidence type="ECO:0000256" key="3">
    <source>
        <dbReference type="ARBA" id="ARBA00022475"/>
    </source>
</evidence>
<dbReference type="InterPro" id="IPR043148">
    <property type="entry name" value="TagF_C"/>
</dbReference>
<comment type="caution">
    <text evidence="7">The sequence shown here is derived from an EMBL/GenBank/DDBJ whole genome shotgun (WGS) entry which is preliminary data.</text>
</comment>
<evidence type="ECO:0000313" key="8">
    <source>
        <dbReference type="Proteomes" id="UP001596439"/>
    </source>
</evidence>
<gene>
    <name evidence="7" type="ORF">ACFQO8_02500</name>
</gene>
<evidence type="ECO:0000313" key="7">
    <source>
        <dbReference type="EMBL" id="MFC7388997.1"/>
    </source>
</evidence>
<dbReference type="InterPro" id="IPR007554">
    <property type="entry name" value="Glycerophosphate_synth"/>
</dbReference>
<proteinExistence type="inferred from homology"/>
<keyword evidence="6" id="KW-0472">Membrane</keyword>
<evidence type="ECO:0000256" key="2">
    <source>
        <dbReference type="ARBA" id="ARBA00010488"/>
    </source>
</evidence>
<name>A0ABW2PHN4_9BACL</name>
<dbReference type="SUPFAM" id="SSF53448">
    <property type="entry name" value="Nucleotide-diphospho-sugar transferases"/>
    <property type="match status" value="1"/>
</dbReference>
<keyword evidence="5" id="KW-0777">Teichoic acid biosynthesis</keyword>
<accession>A0ABW2PHN4</accession>
<dbReference type="PANTHER" id="PTHR37316">
    <property type="entry name" value="TEICHOIC ACID GLYCEROL-PHOSPHATE PRIMASE"/>
    <property type="match status" value="1"/>
</dbReference>
<dbReference type="Pfam" id="PF04464">
    <property type="entry name" value="Glyphos_transf"/>
    <property type="match status" value="1"/>
</dbReference>
<dbReference type="CDD" id="cd00761">
    <property type="entry name" value="Glyco_tranf_GTA_type"/>
    <property type="match status" value="1"/>
</dbReference>
<sequence length="702" mass="82386">MKSIGVIVPILSHHFKYERAIRSILDQEQIGRLDVQILLIVQKKHVDLLSIDEFPTVKLITVDEKLTVYEAIRVGAVTLDTDYVTYLDADDILSPRAVFTWFRAAQISQQPVLVGQRRQIYQKKSWTQPIDHADYFLSTNKAFSARMHNSIKGWCMKTELLKNLPHLETKWFGEVAISFHVSRQVSLYSRVNYVVYGKNDYLSGMDQPNLYNKRDETTLREASSLFNLLYIEANDETSRKHVSVWFESFIANRGRKYLILTESQQERKDLFKLIAKDLKRFSLTKAYTKVWALNNYPLFLAYTRGVQVKSVVMRSVKILAKRPKKASLYPLFTRLPVKKNLVLFESFLGRSYSDNPKAIYQVMINQRPDLEPVWIFSSPPSTEVAEQCPNWVLKNSVRYFYYMARAEYWVFNTRQPLSLPKPSHTTYLQTWHGTPLKKLGLDMDEVHMAGTNTVKYKRNFYKQSQEWDYLISPNHYSSAIFRSAFGFSNQLLEIGYPRNDVLYNGNTESQIQDLKEQMNLPKDKKIILYAPTWRDDEYIKKGNYRFDLKLELDLMQQALGDEYIVLLRMHYLISENLDTKQYEGFIFDFSKYQDIAELYLVSDILITDYSSVFFDFAHLNRPMIFYAYDLEKYASTLRGFYFNFEGIVPGPLYTKTEELVQYIQNIDTLKNNYEDRVELFHQTFCHLDDGGAAQKAIDAVFR</sequence>
<keyword evidence="4" id="KW-0808">Transferase</keyword>
<dbReference type="InterPro" id="IPR029044">
    <property type="entry name" value="Nucleotide-diphossugar_trans"/>
</dbReference>
<evidence type="ECO:0000256" key="1">
    <source>
        <dbReference type="ARBA" id="ARBA00004202"/>
    </source>
</evidence>
<dbReference type="PANTHER" id="PTHR37316:SF3">
    <property type="entry name" value="TEICHOIC ACID GLYCEROL-PHOSPHATE TRANSFERASE"/>
    <property type="match status" value="1"/>
</dbReference>
<dbReference type="InterPro" id="IPR043149">
    <property type="entry name" value="TagF_N"/>
</dbReference>
<dbReference type="InterPro" id="IPR051612">
    <property type="entry name" value="Teichoic_Acid_Biosynth"/>
</dbReference>
<keyword evidence="3" id="KW-1003">Cell membrane</keyword>